<accession>A0AAE4YSU2</accession>
<evidence type="ECO:0000313" key="2">
    <source>
        <dbReference type="Proteomes" id="UP000661163"/>
    </source>
</evidence>
<dbReference type="AlphaFoldDB" id="A0AAE4YSU2"/>
<proteinExistence type="predicted"/>
<name>A0AAE4YSU2_9HYPH</name>
<sequence length="79" mass="9147">MSEALGKPVRFQQTSFDAFKERFQQFGFSEPIAQGITDMMYSTNYGLDLDVERTDKNTTPTTFRRWCDDVLVPTLRVSN</sequence>
<organism evidence="1 2">
    <name type="scientific">Rhizobium ruizarguesonis</name>
    <dbReference type="NCBI Taxonomy" id="2081791"/>
    <lineage>
        <taxon>Bacteria</taxon>
        <taxon>Pseudomonadati</taxon>
        <taxon>Pseudomonadota</taxon>
        <taxon>Alphaproteobacteria</taxon>
        <taxon>Hyphomicrobiales</taxon>
        <taxon>Rhizobiaceae</taxon>
        <taxon>Rhizobium/Agrobacterium group</taxon>
        <taxon>Rhizobium</taxon>
    </lineage>
</organism>
<dbReference type="Proteomes" id="UP000661163">
    <property type="component" value="Unassembled WGS sequence"/>
</dbReference>
<dbReference type="EMBL" id="WUFC01000017">
    <property type="protein sequence ID" value="NEI50074.1"/>
    <property type="molecule type" value="Genomic_DNA"/>
</dbReference>
<protein>
    <submittedName>
        <fullName evidence="1">Uncharacterized protein</fullName>
    </submittedName>
</protein>
<evidence type="ECO:0000313" key="1">
    <source>
        <dbReference type="EMBL" id="NEI50074.1"/>
    </source>
</evidence>
<reference evidence="1 2" key="1">
    <citation type="submission" date="2019-12" db="EMBL/GenBank/DDBJ databases">
        <title>Rhizobium genotypes associated with high levels of biological nitrogen fixation by grain legumes in a temperate-maritime cropping system.</title>
        <authorList>
            <person name="Maluk M."/>
            <person name="Francesc Ferrando Molina F."/>
            <person name="Lopez Del Egido L."/>
            <person name="Lafos M."/>
            <person name="Langarica-Fuentes A."/>
            <person name="Gebre Yohannes G."/>
            <person name="Young M.W."/>
            <person name="Martin P."/>
            <person name="Gantlett R."/>
            <person name="Kenicer G."/>
            <person name="Hawes C."/>
            <person name="Begg G.S."/>
            <person name="Quilliam R.S."/>
            <person name="Squire G.R."/>
            <person name="Poole P.S."/>
            <person name="Young P.W."/>
            <person name="Iannetta P.M."/>
            <person name="James E.K."/>
        </authorList>
    </citation>
    <scope>NUCLEOTIDE SEQUENCE [LARGE SCALE GENOMIC DNA]</scope>
    <source>
        <strain evidence="1 2">JHI985</strain>
    </source>
</reference>
<gene>
    <name evidence="1" type="ORF">GR217_20480</name>
</gene>
<dbReference type="Gene3D" id="3.90.25.10">
    <property type="entry name" value="UDP-galactose 4-epimerase, domain 1"/>
    <property type="match status" value="1"/>
</dbReference>
<comment type="caution">
    <text evidence="1">The sequence shown here is derived from an EMBL/GenBank/DDBJ whole genome shotgun (WGS) entry which is preliminary data.</text>
</comment>
<dbReference type="RefSeq" id="WP_164566338.1">
    <property type="nucleotide sequence ID" value="NZ_WUFC01000017.1"/>
</dbReference>